<keyword evidence="2" id="KW-0472">Membrane</keyword>
<keyword evidence="3" id="KW-0732">Signal</keyword>
<feature type="signal peptide" evidence="3">
    <location>
        <begin position="1"/>
        <end position="23"/>
    </location>
</feature>
<dbReference type="Proteomes" id="UP000225277">
    <property type="component" value="Unassembled WGS sequence"/>
</dbReference>
<feature type="region of interest" description="Disordered" evidence="1">
    <location>
        <begin position="240"/>
        <end position="290"/>
    </location>
</feature>
<evidence type="ECO:0000256" key="2">
    <source>
        <dbReference type="SAM" id="Phobius"/>
    </source>
</evidence>
<proteinExistence type="predicted"/>
<feature type="chain" id="PRO_5013756877" evidence="3">
    <location>
        <begin position="24"/>
        <end position="310"/>
    </location>
</feature>
<dbReference type="AlphaFoldDB" id="A0A2D3V4V8"/>
<keyword evidence="5" id="KW-1185">Reference proteome</keyword>
<feature type="transmembrane region" description="Helical" evidence="2">
    <location>
        <begin position="210"/>
        <end position="233"/>
    </location>
</feature>
<evidence type="ECO:0000313" key="5">
    <source>
        <dbReference type="Proteomes" id="UP000225277"/>
    </source>
</evidence>
<organism evidence="4 5">
    <name type="scientific">Ramularia collo-cygni</name>
    <dbReference type="NCBI Taxonomy" id="112498"/>
    <lineage>
        <taxon>Eukaryota</taxon>
        <taxon>Fungi</taxon>
        <taxon>Dikarya</taxon>
        <taxon>Ascomycota</taxon>
        <taxon>Pezizomycotina</taxon>
        <taxon>Dothideomycetes</taxon>
        <taxon>Dothideomycetidae</taxon>
        <taxon>Mycosphaerellales</taxon>
        <taxon>Mycosphaerellaceae</taxon>
        <taxon>Ramularia</taxon>
    </lineage>
</organism>
<protein>
    <submittedName>
        <fullName evidence="4">Uncharacterized protein</fullName>
    </submittedName>
</protein>
<accession>A0A2D3V4V8</accession>
<name>A0A2D3V4V8_9PEZI</name>
<gene>
    <name evidence="4" type="ORF">RCC_10141</name>
</gene>
<dbReference type="GeneID" id="35605190"/>
<dbReference type="OrthoDB" id="5215637at2759"/>
<evidence type="ECO:0000256" key="3">
    <source>
        <dbReference type="SAM" id="SignalP"/>
    </source>
</evidence>
<reference evidence="4 5" key="1">
    <citation type="submission" date="2016-03" db="EMBL/GenBank/DDBJ databases">
        <authorList>
            <person name="Ploux O."/>
        </authorList>
    </citation>
    <scope>NUCLEOTIDE SEQUENCE [LARGE SCALE GENOMIC DNA]</scope>
    <source>
        <strain evidence="4 5">URUG2</strain>
    </source>
</reference>
<evidence type="ECO:0000256" key="1">
    <source>
        <dbReference type="SAM" id="MobiDB-lite"/>
    </source>
</evidence>
<evidence type="ECO:0000313" key="4">
    <source>
        <dbReference type="EMBL" id="CZT24416.1"/>
    </source>
</evidence>
<sequence length="310" mass="33424">MSRFFTLHMTLMYLTLYYPWTAAQDTSQCYWPDGTVADRMIPCDPTGNITVSCCAKTDLCLQNNMCFSATGGIWRKGCTDQSWKDVRCTGATDCARVLSGQSDLTYRCGRGTEWACDRTGNGAAVDCQDNFTLSGPWDILIRPDQIPSQSVTTPAILDPSSGLQGLPALTVTVTTTPPVRFSTTTVVVITGSAGSTSDERDQGGKSNVGAIAGGTVGGVVALIFLGVGAWFVVSRRGKSKTESQRVTADTSAHNVPEQYSQSDSEPQKRQLQEAEGNGLHEADGRVLPAEADHMAIRVPELEGDPYMYRR</sequence>
<keyword evidence="2" id="KW-0812">Transmembrane</keyword>
<dbReference type="RefSeq" id="XP_023631140.1">
    <property type="nucleotide sequence ID" value="XM_023775372.1"/>
</dbReference>
<keyword evidence="2" id="KW-1133">Transmembrane helix</keyword>
<feature type="compositionally biased region" description="Basic and acidic residues" evidence="1">
    <location>
        <begin position="265"/>
        <end position="290"/>
    </location>
</feature>
<dbReference type="EMBL" id="FJUY01000021">
    <property type="protein sequence ID" value="CZT24416.1"/>
    <property type="molecule type" value="Genomic_DNA"/>
</dbReference>
<feature type="compositionally biased region" description="Polar residues" evidence="1">
    <location>
        <begin position="244"/>
        <end position="264"/>
    </location>
</feature>